<evidence type="ECO:0000256" key="11">
    <source>
        <dbReference type="ARBA" id="ARBA00023315"/>
    </source>
</evidence>
<evidence type="ECO:0000256" key="12">
    <source>
        <dbReference type="PROSITE-ProRule" id="PRU01363"/>
    </source>
</evidence>
<dbReference type="InterPro" id="IPR016039">
    <property type="entry name" value="Thiolase-like"/>
</dbReference>
<dbReference type="PROSITE" id="PS00606">
    <property type="entry name" value="KS3_1"/>
    <property type="match status" value="2"/>
</dbReference>
<dbReference type="InterPro" id="IPR020807">
    <property type="entry name" value="PKS_DH"/>
</dbReference>
<dbReference type="Pfam" id="PF00109">
    <property type="entry name" value="ketoacyl-synt"/>
    <property type="match status" value="3"/>
</dbReference>
<dbReference type="PANTHER" id="PTHR43775">
    <property type="entry name" value="FATTY ACID SYNTHASE"/>
    <property type="match status" value="1"/>
</dbReference>
<dbReference type="Gene3D" id="1.10.1200.10">
    <property type="entry name" value="ACP-like"/>
    <property type="match status" value="3"/>
</dbReference>
<dbReference type="InterPro" id="IPR049900">
    <property type="entry name" value="PKS_mFAS_DH"/>
</dbReference>
<feature type="region of interest" description="Disordered" evidence="13">
    <location>
        <begin position="2512"/>
        <end position="2548"/>
    </location>
</feature>
<dbReference type="InterPro" id="IPR042104">
    <property type="entry name" value="PKS_dehydratase_sf"/>
</dbReference>
<feature type="active site" description="Proton acceptor; for dehydratase activity" evidence="12">
    <location>
        <position position="2268"/>
    </location>
</feature>
<dbReference type="InterPro" id="IPR014030">
    <property type="entry name" value="Ketoacyl_synth_N"/>
</dbReference>
<dbReference type="Gene3D" id="3.40.47.10">
    <property type="match status" value="3"/>
</dbReference>
<feature type="compositionally biased region" description="Basic and acidic residues" evidence="13">
    <location>
        <begin position="867"/>
        <end position="883"/>
    </location>
</feature>
<feature type="region of interest" description="Disordered" evidence="13">
    <location>
        <begin position="863"/>
        <end position="893"/>
    </location>
</feature>
<feature type="compositionally biased region" description="Low complexity" evidence="13">
    <location>
        <begin position="2632"/>
        <end position="2642"/>
    </location>
</feature>
<evidence type="ECO:0000259" key="15">
    <source>
        <dbReference type="PROSITE" id="PS52004"/>
    </source>
</evidence>
<evidence type="ECO:0000256" key="1">
    <source>
        <dbReference type="ARBA" id="ARBA00004496"/>
    </source>
</evidence>
<feature type="compositionally biased region" description="Basic and acidic residues" evidence="13">
    <location>
        <begin position="3161"/>
        <end position="3182"/>
    </location>
</feature>
<evidence type="ECO:0000256" key="8">
    <source>
        <dbReference type="ARBA" id="ARBA00022832"/>
    </source>
</evidence>
<evidence type="ECO:0000256" key="4">
    <source>
        <dbReference type="ARBA" id="ARBA00022490"/>
    </source>
</evidence>
<dbReference type="PROSITE" id="PS50075">
    <property type="entry name" value="CARRIER"/>
    <property type="match status" value="2"/>
</dbReference>
<dbReference type="InterPro" id="IPR018201">
    <property type="entry name" value="Ketoacyl_synth_AS"/>
</dbReference>
<dbReference type="InterPro" id="IPR016035">
    <property type="entry name" value="Acyl_Trfase/lysoPLipase"/>
</dbReference>
<keyword evidence="10" id="KW-0511">Multifunctional enzyme</keyword>
<dbReference type="InterPro" id="IPR032821">
    <property type="entry name" value="PKS_assoc"/>
</dbReference>
<feature type="domain" description="Carrier" evidence="14">
    <location>
        <begin position="1510"/>
        <end position="1586"/>
    </location>
</feature>
<dbReference type="SUPFAM" id="SSF52151">
    <property type="entry name" value="FabD/lysophospholipase-like"/>
    <property type="match status" value="1"/>
</dbReference>
<dbReference type="CDD" id="cd08953">
    <property type="entry name" value="KR_2_SDR_x"/>
    <property type="match status" value="3"/>
</dbReference>
<dbReference type="Gene3D" id="3.40.50.720">
    <property type="entry name" value="NAD(P)-binding Rossmann-like Domain"/>
    <property type="match status" value="3"/>
</dbReference>
<dbReference type="Gene3D" id="3.10.129.110">
    <property type="entry name" value="Polyketide synthase dehydratase"/>
    <property type="match status" value="3"/>
</dbReference>
<dbReference type="SMART" id="SM00823">
    <property type="entry name" value="PKS_PP"/>
    <property type="match status" value="3"/>
</dbReference>
<feature type="domain" description="PKS/mFAS DH" evidence="16">
    <location>
        <begin position="3798"/>
        <end position="4065"/>
    </location>
</feature>
<evidence type="ECO:0000256" key="5">
    <source>
        <dbReference type="ARBA" id="ARBA00022553"/>
    </source>
</evidence>
<keyword evidence="8" id="KW-0276">Fatty acid metabolism</keyword>
<dbReference type="GO" id="GO:0004315">
    <property type="term" value="F:3-oxoacyl-[acyl-carrier-protein] synthase activity"/>
    <property type="evidence" value="ECO:0007669"/>
    <property type="project" value="InterPro"/>
</dbReference>
<feature type="region of interest" description="Disordered" evidence="13">
    <location>
        <begin position="1475"/>
        <end position="1506"/>
    </location>
</feature>
<feature type="region of interest" description="C-terminal hotdog fold" evidence="12">
    <location>
        <begin position="3925"/>
        <end position="4065"/>
    </location>
</feature>
<dbReference type="GO" id="GO:0004312">
    <property type="term" value="F:fatty acid synthase activity"/>
    <property type="evidence" value="ECO:0007669"/>
    <property type="project" value="TreeGrafter"/>
</dbReference>
<evidence type="ECO:0000256" key="13">
    <source>
        <dbReference type="SAM" id="MobiDB-lite"/>
    </source>
</evidence>
<feature type="region of interest" description="Disordered" evidence="13">
    <location>
        <begin position="1591"/>
        <end position="1654"/>
    </location>
</feature>
<feature type="compositionally biased region" description="Low complexity" evidence="13">
    <location>
        <begin position="1630"/>
        <end position="1649"/>
    </location>
</feature>
<dbReference type="CDD" id="cd00833">
    <property type="entry name" value="PKS"/>
    <property type="match status" value="3"/>
</dbReference>
<feature type="active site" description="Proton acceptor; for dehydratase activity" evidence="12">
    <location>
        <position position="3830"/>
    </location>
</feature>
<dbReference type="PANTHER" id="PTHR43775:SF37">
    <property type="entry name" value="SI:DKEY-61P9.11"/>
    <property type="match status" value="1"/>
</dbReference>
<evidence type="ECO:0000256" key="2">
    <source>
        <dbReference type="ARBA" id="ARBA00004792"/>
    </source>
</evidence>
<evidence type="ECO:0000313" key="17">
    <source>
        <dbReference type="EMBL" id="GEB48124.1"/>
    </source>
</evidence>
<dbReference type="Gene3D" id="3.30.70.3290">
    <property type="match status" value="1"/>
</dbReference>
<feature type="region of interest" description="Disordered" evidence="13">
    <location>
        <begin position="5028"/>
        <end position="5072"/>
    </location>
</feature>
<feature type="domain" description="Carrier" evidence="14">
    <location>
        <begin position="4953"/>
        <end position="5026"/>
    </location>
</feature>
<dbReference type="SUPFAM" id="SSF47336">
    <property type="entry name" value="ACP-like"/>
    <property type="match status" value="3"/>
</dbReference>
<keyword evidence="7" id="KW-0677">Repeat</keyword>
<dbReference type="RefSeq" id="WP_230988462.1">
    <property type="nucleotide sequence ID" value="NZ_BJMM01000002.1"/>
</dbReference>
<dbReference type="Pfam" id="PF21394">
    <property type="entry name" value="Beta-ketacyl_N"/>
    <property type="match status" value="1"/>
</dbReference>
<dbReference type="CDD" id="cd02440">
    <property type="entry name" value="AdoMet_MTases"/>
    <property type="match status" value="1"/>
</dbReference>
<feature type="region of interest" description="Disordered" evidence="13">
    <location>
        <begin position="3126"/>
        <end position="3187"/>
    </location>
</feature>
<proteinExistence type="predicted"/>
<dbReference type="InterPro" id="IPR013217">
    <property type="entry name" value="Methyltransf_12"/>
</dbReference>
<dbReference type="Gene3D" id="3.40.50.150">
    <property type="entry name" value="Vaccinia Virus protein VP39"/>
    <property type="match status" value="1"/>
</dbReference>
<dbReference type="FunFam" id="3.40.47.10:FF:000042">
    <property type="entry name" value="Polyketide synthase Pks13"/>
    <property type="match status" value="1"/>
</dbReference>
<keyword evidence="11" id="KW-0012">Acyltransferase</keyword>
<dbReference type="InterPro" id="IPR020841">
    <property type="entry name" value="PKS_Beta-ketoAc_synthase_dom"/>
</dbReference>
<keyword evidence="5" id="KW-0597">Phosphoprotein</keyword>
<feature type="region of interest" description="Disordered" evidence="13">
    <location>
        <begin position="735"/>
        <end position="764"/>
    </location>
</feature>
<feature type="active site" description="Proton acceptor; for dehydratase activity" evidence="12">
    <location>
        <position position="788"/>
    </location>
</feature>
<feature type="compositionally biased region" description="Acidic residues" evidence="13">
    <location>
        <begin position="2529"/>
        <end position="2544"/>
    </location>
</feature>
<dbReference type="GO" id="GO:0033068">
    <property type="term" value="P:macrolide biosynthetic process"/>
    <property type="evidence" value="ECO:0007669"/>
    <property type="project" value="UniProtKB-ARBA"/>
</dbReference>
<feature type="region of interest" description="C-terminal hotdog fold" evidence="12">
    <location>
        <begin position="2379"/>
        <end position="2521"/>
    </location>
</feature>
<dbReference type="SUPFAM" id="SSF53901">
    <property type="entry name" value="Thiolase-like"/>
    <property type="match status" value="3"/>
</dbReference>
<dbReference type="InterPro" id="IPR054514">
    <property type="entry name" value="RhiE-like_linker"/>
</dbReference>
<dbReference type="FunFam" id="3.40.47.10:FF:000019">
    <property type="entry name" value="Polyketide synthase type I"/>
    <property type="match status" value="2"/>
</dbReference>
<feature type="domain" description="PKS/mFAS DH" evidence="16">
    <location>
        <begin position="759"/>
        <end position="1043"/>
    </location>
</feature>
<dbReference type="InterPro" id="IPR036736">
    <property type="entry name" value="ACP-like_sf"/>
</dbReference>
<keyword evidence="4" id="KW-0963">Cytoplasm</keyword>
<feature type="region of interest" description="Disordered" evidence="13">
    <location>
        <begin position="2632"/>
        <end position="2652"/>
    </location>
</feature>
<protein>
    <recommendedName>
        <fullName evidence="19">SDR family NAD(P)-dependent oxidoreductase</fullName>
    </recommendedName>
</protein>
<dbReference type="SUPFAM" id="SSF51735">
    <property type="entry name" value="NAD(P)-binding Rossmann-fold domains"/>
    <property type="match status" value="4"/>
</dbReference>
<dbReference type="Gene3D" id="1.10.1240.100">
    <property type="match status" value="3"/>
</dbReference>
<feature type="domain" description="PKS/mFAS DH" evidence="16">
    <location>
        <begin position="2239"/>
        <end position="2521"/>
    </location>
</feature>
<feature type="region of interest" description="C-terminal hotdog fold" evidence="12">
    <location>
        <begin position="900"/>
        <end position="1043"/>
    </location>
</feature>
<accession>A0A4Y3QRU3</accession>
<evidence type="ECO:0000256" key="7">
    <source>
        <dbReference type="ARBA" id="ARBA00022737"/>
    </source>
</evidence>
<dbReference type="GO" id="GO:0006633">
    <property type="term" value="P:fatty acid biosynthetic process"/>
    <property type="evidence" value="ECO:0007669"/>
    <property type="project" value="InterPro"/>
</dbReference>
<feature type="domain" description="Ketosynthase family 3 (KS3)" evidence="15">
    <location>
        <begin position="1655"/>
        <end position="2078"/>
    </location>
</feature>
<dbReference type="Pfam" id="PF22336">
    <property type="entry name" value="RhiE-like_linker"/>
    <property type="match status" value="2"/>
</dbReference>
<evidence type="ECO:0000256" key="10">
    <source>
        <dbReference type="ARBA" id="ARBA00023268"/>
    </source>
</evidence>
<dbReference type="InterPro" id="IPR020806">
    <property type="entry name" value="PKS_PP-bd"/>
</dbReference>
<dbReference type="Pfam" id="PF00550">
    <property type="entry name" value="PP-binding"/>
    <property type="match status" value="3"/>
</dbReference>
<keyword evidence="6" id="KW-0808">Transferase</keyword>
<feature type="active site" description="Proton donor; for dehydratase activity" evidence="12">
    <location>
        <position position="959"/>
    </location>
</feature>
<feature type="region of interest" description="Disordered" evidence="13">
    <location>
        <begin position="3018"/>
        <end position="3042"/>
    </location>
</feature>
<evidence type="ECO:0000256" key="6">
    <source>
        <dbReference type="ARBA" id="ARBA00022679"/>
    </source>
</evidence>
<evidence type="ECO:0000259" key="14">
    <source>
        <dbReference type="PROSITE" id="PS50075"/>
    </source>
</evidence>
<evidence type="ECO:0008006" key="19">
    <source>
        <dbReference type="Google" id="ProtNLM"/>
    </source>
</evidence>
<dbReference type="SMART" id="SM00825">
    <property type="entry name" value="PKS_KS"/>
    <property type="match status" value="3"/>
</dbReference>
<dbReference type="PROSITE" id="PS52019">
    <property type="entry name" value="PKS_MFAS_DH"/>
    <property type="match status" value="3"/>
</dbReference>
<dbReference type="Pfam" id="PF08659">
    <property type="entry name" value="KR"/>
    <property type="match status" value="3"/>
</dbReference>
<feature type="active site" description="Proton donor; for dehydratase activity" evidence="12">
    <location>
        <position position="2437"/>
    </location>
</feature>
<dbReference type="Proteomes" id="UP000319210">
    <property type="component" value="Unassembled WGS sequence"/>
</dbReference>
<dbReference type="SMART" id="SM00822">
    <property type="entry name" value="PKS_KR"/>
    <property type="match status" value="3"/>
</dbReference>
<feature type="region of interest" description="N-terminal hotdog fold" evidence="12">
    <location>
        <begin position="2239"/>
        <end position="2359"/>
    </location>
</feature>
<evidence type="ECO:0000256" key="9">
    <source>
        <dbReference type="ARBA" id="ARBA00023098"/>
    </source>
</evidence>
<dbReference type="InterPro" id="IPR014031">
    <property type="entry name" value="Ketoacyl_synth_C"/>
</dbReference>
<dbReference type="PROSITE" id="PS52004">
    <property type="entry name" value="KS3_2"/>
    <property type="match status" value="3"/>
</dbReference>
<keyword evidence="18" id="KW-1185">Reference proteome</keyword>
<dbReference type="GO" id="GO:0031177">
    <property type="term" value="F:phosphopantetheine binding"/>
    <property type="evidence" value="ECO:0007669"/>
    <property type="project" value="InterPro"/>
</dbReference>
<evidence type="ECO:0000259" key="16">
    <source>
        <dbReference type="PROSITE" id="PS52019"/>
    </source>
</evidence>
<dbReference type="Pfam" id="PF08242">
    <property type="entry name" value="Methyltransf_12"/>
    <property type="match status" value="1"/>
</dbReference>
<feature type="compositionally biased region" description="Low complexity" evidence="13">
    <location>
        <begin position="4928"/>
        <end position="4938"/>
    </location>
</feature>
<dbReference type="InterPro" id="IPR049551">
    <property type="entry name" value="PKS_DH_C"/>
</dbReference>
<organism evidence="17 18">
    <name type="scientific">Streptomyces cacaoi</name>
    <dbReference type="NCBI Taxonomy" id="1898"/>
    <lineage>
        <taxon>Bacteria</taxon>
        <taxon>Bacillati</taxon>
        <taxon>Actinomycetota</taxon>
        <taxon>Actinomycetes</taxon>
        <taxon>Kitasatosporales</taxon>
        <taxon>Streptomycetaceae</taxon>
        <taxon>Streptomyces</taxon>
    </lineage>
</organism>
<comment type="pathway">
    <text evidence="2">Antibiotic biosynthesis.</text>
</comment>
<comment type="caution">
    <text evidence="17">The sequence shown here is derived from an EMBL/GenBank/DDBJ whole genome shotgun (WGS) entry which is preliminary data.</text>
</comment>
<dbReference type="InterPro" id="IPR049490">
    <property type="entry name" value="C883_1060-like_KR_N"/>
</dbReference>
<dbReference type="InterPro" id="IPR013968">
    <property type="entry name" value="PKS_KR"/>
</dbReference>
<sequence>MTSPHHPEDAPVADTDVAIVGMAGRFPGADDLDAFWQLLSEGREGITRFSREELAAAGVPDQLLDDPAYVPAHGVIPDVDLFDTGYFELTPSEAAMTDPQHRLLLTAGHAALEHAGYDPSRYDGLISVYAGAAINTYLQQQVLPRVDQTVTSNHFAVMVGNDKDFLATRLSYKLDLKGPSYAVQTACSTSLVAIHLACQGLINGECDMALAGGVTVKLPQTRGYLYEEGAILSPDGHVRAFDAEAGGTVLGNGVGVLVLKPLRDALADRDTVHAVIKGTATNNDGSDKVSFAAPGAAGQTAAIREAHAVSGVDPRTISYVETHGTGTRLGDPVEVSALTKAFRAATDDTGFCAIGSVKSNVGHLDAAAGVAGVIKTALMMKHRTLVPTLNYHEPNPAIDFAAGPFEVSSATAPWNAGGPLRAGVSSFGIGGTNAHAVLEEAPATAATGDSRPAQVLVLSARTPTALRTAAGRLAAHLEAEDDRETGAAPLADVAHTLAVGRKAHEYRLAVCGDDRRGLAEALREAEIPERPATGGIAFVFAEHVADAAALAQEWSAAEPAFAAHHEAALAAGAGEHGERGDTFALQYALGRLWLDWGLRPDAVHGDGAAALAAACVAGTLTLETATARLADADTDADNYETHAAADADADSGAADAASAAGPHIPLRGAQDEVRGVALETAHGPWEAVARAWAAGAAIDWAAWFAGQERARVPLPTYPFEGRRCWIEGRAGDLLPAADPLTPGTGDAEAAHTPSGQGPHPMLDENVSTLDTLAYRSTRTGDEFYLADHRVGGEPVMPAVAYLELARAAGELATGGTVRLRDVSFDRPLSFASGPRTALVGLWGDDSDGIGFEVTEGEHVHATGTLHTDSHTDSHTDTHTDSRTAEAPAAADPSAVAARCPEVLDGPACYDLLRRRGLDYGPRMRALTEVALGEHEALATLRLPDGAALDGARLNPAVLDGALHAVVALLAGAYGEVAGGFLPMALGELAVYGPVTGACRAHVTVGRLAERAAHAEVTLLDTEGRPLARLDDLTVRVLPRTDGAALMARDWTATPAEHAGHTGTAVTTGAVVAADASRRTALAGLLTSLGAEDVTTLAPGAEDELTAVPDAVLVDEPGPRDALRLVQRLLHHRPTSPVRVLLIHRHDADGALPERAALGGFARTVRAENPLLELQVVGLGPDVPATDAADLPDGTDPAGASGEAAALAAELAGPGGDTEVRYTGTARQTPHAVPAPATEPAPVRPDGVYVITGGAGGVGRLVAGRLLERAAGRVILLGRGEDPEGDDAAQRDERIAYRRADVTDAEALGACLAAVREEFGPLNGVVHAAGVLRDGFALTKTAADLDAVLAPKTDGLRALLDATADDPLDFFVAFSSIAAHIGSAGQADYAYANAFLEAYAERVPGLTAVAWPLWAEGGMRQSADATARITARTGFGVLPTATGLDLFEQALGTPGALVAAYGDTAAITTALAAPAPTAAGTARPTAEGADSAEGADGGTATTGAGADDDGQAYARALALLRELIAAETGLEPAELTEDTPFDRYGIDSLRITKLNAELDRHFTGLSKTLFFEYATLGELAGHFAEHHASELAGTSGDNAHPASGTSPGAEAHTDGAPRAPRTPRTLRRTRGATAAARPAPGTSRDGAPGDDAPEDDHRIAVIGIAGRYPMADDVDEFWRNLLEGRDCITEIPEDRWDRDRWYDPDPAAPGRAHTRWGGFLRDVDRFDPLFFGISPRQAELMDPQERLFLQNTWHALEDAGYRRTDLSGRPVGVYVGVMYGEYQFQGAVDVLRGGRPLTGSSFASIANRVSHQFDLSGPSLALDTMCSSSLTAIHLACESLRHGESELAIAGGVNVSVHPYKYAFLSQGRYLSSDGRCRSFGEGGDGYVPGEGVGAVLLKPYRQALADGDRIHGVILGSAVNHGARTNGYTVPSPRAQARVIGAAMEQAGLAPEQIGYVEAHGTGTALGDPIELTGLTTAYGTAPETPGHWPIGSVKSNIGHLESAAGMAGLTKTLLQFTHRTLVPSLHSEQLNPNIDFSRSPFRVQRERAAWTGGDEPRRAGLSSFGAGGANAHLVLEESPRPDPAAGAPAAEQSAAEPVAFLLSARDEERLRGYAERAARFLESEHVPLTDLCYTTQVGRETLDVRLAVLDTDGAGIAAALRRFAEGGPLPEVSGDGALAERARAWLAGDPVDWAAWHASRPGPAPRRVRAPHYPFAPERHWVPLDPGPLAEPGGAPLHPLVDANESTVAEVRFRKTLRAADPLLRDHVIEERGILAGAATLAFVAAAARLAEPGTRHALRDVLWGRPVEPAAGGTALYVSFRREPGGPDALAFEVYSETGAGRVTHARGSAAPDPGPRTGTAVSDDAVDIGALRSRLPVLADKDTAYADYHAAGFAYGPSFQVIEEVRGGPEEALLRLRGEGAGPDDTVPPPALLDGALRACHWVGRTEPFRAGELAVPFSLDELVMSAPLPAVCYAHARLVGEARGVRRFDLTVLDEQGRALAALRDFAGRPPAGTATAGTAGEAGGVEEVETAEENAGENAEENKARFHEPYWRTDPAPEPGPAAPTLALLGELPGLEEELTRTGTWSRVVHLPDAVADADSADSADGLAERLAELAGPEGLDLVLAPAAAPSPATGPDAETDAETDASAVDTLERTCSALLDVLTATASGALPGRVRCALVHPQDDGADRPEHAAVAGFARSTAATAPRLELLTLGVPAGTSAAELASAVAVELRAAPRAGGLEVRRTADGDRQVRALRPFEEPAAGPAEPALRERGVYVITGGRGAIGGVLAGHLARAHRARLVLIGRTAPDAGTLRSLTDQGAEVLALRADVARSDELATALDAARERFGTLHGVFHLAGVGDDGRASDGDRQRFARVLAPKTRGLVQLDRLTRDDALDLFVVFSSVSSLLGDFGAASYATANRFADLFTARRDSLVRAGSRHGRSLSLAWPLWSVGGVDALVSEDELAAYTRRSGMRALTAEQGLDAFERALSTTAPWLLPVFGDATTVDAAPAGPGAQPAPATPRAGSPAASGDGLRSRLVEHLRGVLAGVLKLAPERLDPRTPLDAYGLDSVLIMESNAVLGKDFPGLRGTVFFEYRTVDDLADHLLAEHRDAVTALLPEPAAPRTPAGEPSTGREPSAPTGQSAAAGTVPRDTRRNSDTPRNGEAHEDRAAREDDEPIAVVGVSGRYPGARDLDEFWDNLVAGRDCVTGIPAERWDADALFDPDPSTPGRSYSRWGGFLSDVDAFDSLFFQISPKQARSMDPQERLFLETAWSALENAGYPPSRIPAPKFGGQGHDAGVFVGVMWDDYAVLAATESARGNHQSVLANRSSIANQVSYAGDFRGPSVVVDTACSASLVAVHQACESIRRGECSYAVAGGVNVSVHPDKYVHLSRRNMLSTDGRCRAFGADGSGYVPGEGVGAVVLKRLSEAVRDGDTVHAVIRATAVNHGGRTSGFTVPNPHAQQALVEQALASAGIDARTIGYVEAHGTGTALGDPIEHTGLAQAFAGHTADTGFCALGSVKSSVGHLEGAAGIAGLTKAVLQLRHGTLVPTLHAEELNPVIDFSRSPFTVQRETAPWPRERAADGAELPRRAAVSSFGAGGTNAHVILEEYVPPRPPADTPGEPELIVLSARDADRLREYAAELGRTLAEPAGPQPLRLADVAYTLRVGREPLAERLAFVAHDLTEAAELFTAAGRGESGPRLHRGTVGQHPPLGGLFTDGVGGQDFLTAQITAGGDDLLARLWASGVTVDWELLHRLRPATRLRVPLPTYPFERARHWLDIPDRPADALPGTAPALAAAPPGDVALTLAADAPALRDHIVEGRPLLPGVGHLDLVAGARDHRDTAAFTDVRWIAPLTADGERTPVRIRLTTEAGQEHYQVLGADGTVRSRGRLAEAAGPPAPVDVAQLTTRLDSGPEHDAFYRQLDEQGLPYGPFYRRVRQVWTGENEVLGRIGTGTGTEDAAHHHLHPGVLDAALHTVAALLFRSRGTQAPPMLPFAADRVDVFGPVPDSGWSHITGTGQDRWDVVLTDEHGTVRVRFTGLVYREAKPAAVAGYRPAWTDRPAEDTAPAAHSVLLVAEQPGSGPASALARQHPQARIRRLTVGPDGLAEAALDAALAEPGGYDLVYFVATAPEQEPDGPAALRTAADRGVIALYRLVRALDRHGLLAAGLRLKVVTTGVHPLEHGEDATPWPAGPGGVAMVLAKEYPQLKVALVDVRAAEADASAPLVAAEPFPARTAPVSLRGGVRRVRTLERVTLPQNGSRFRQGGVYLVVGGLGAVGRDTCRHLARTYGAALVVVGRSPLDDERRAAVAEFEAAGARVRYLALDATDPAALAEAVRVAKREFGALHGVINAAMVLVNQVLRELPEAQLRAALDAKTHTTWGLLHAVRDEPLDFALMYSSAVVFEGNHGQAGYAAGCSFADAYALHAARTLPFPVRVLNLGYWHAGGDEDRERVLHRVRAAGIRPLTARAGMAAVEQVLAADLPQLLALDAEPRILDNLGVTQGQALTVLPGSAPDTPPRVGFAAETDRALAGHQAAVAEAEELAPRLLAAALRPTGLFEQVARGQGPRDAQDLAAAVGVVPEHTALFAAQLALLADSGHLHAAGERYGSAGRPAGTWAEEARAADELIARHPGIEPVVALLRDCLAALPDVLTGRREATDVLFPEGSQERVAAVYRGDPVTDRCNAETARLVVAQVRARLAAEPGARVRVLEVGAGTGGTSAAVLAALAPYGASVDYVFTDVSPAFVRKGRARFGADHPFARFETLDIESDPAAGDMPVGSCDVVFGTNVFHATRRLTQTLTHAKRLLRRGGVLLLTEGTRPLSQLALVFGLTSGWWRFADPGLRMPHSPLATERQWRDALATCGFTDIDAGAPTSQEGPAFQSVIAAVSDGVVAAGTNANPPAAPAPGPAPGTARSTAGAPAPVPAGPAPATAGEDDALEQVTAVFARVLEMPPERLDPDLTFENYGVDSLVVLDLTKRLEEVYGPLPTTLLFERITIGQLAEFFRTRTAPHAAAPAHDRPRPQASAPAREPQQEPEPPAGPAGSGGVEGLVSGLSDEEVAGLLAELLPDDRESEGGDR</sequence>
<dbReference type="GO" id="GO:0005737">
    <property type="term" value="C:cytoplasm"/>
    <property type="evidence" value="ECO:0007669"/>
    <property type="project" value="UniProtKB-SubCell"/>
</dbReference>
<dbReference type="Pfam" id="PF02801">
    <property type="entry name" value="Ketoacyl-synt_C"/>
    <property type="match status" value="3"/>
</dbReference>
<name>A0A4Y3QRU3_STRCI</name>
<comment type="subcellular location">
    <subcellularLocation>
        <location evidence="1">Cytoplasm</location>
    </subcellularLocation>
</comment>
<dbReference type="EMBL" id="BJMM01000002">
    <property type="protein sequence ID" value="GEB48124.1"/>
    <property type="molecule type" value="Genomic_DNA"/>
</dbReference>
<feature type="compositionally biased region" description="Low complexity" evidence="13">
    <location>
        <begin position="884"/>
        <end position="893"/>
    </location>
</feature>
<reference evidence="17 18" key="1">
    <citation type="submission" date="2019-06" db="EMBL/GenBank/DDBJ databases">
        <title>Whole genome shotgun sequence of Streptomyces cacaoi subsp. cacaoi NBRC 12748.</title>
        <authorList>
            <person name="Hosoyama A."/>
            <person name="Uohara A."/>
            <person name="Ohji S."/>
            <person name="Ichikawa N."/>
        </authorList>
    </citation>
    <scope>NUCLEOTIDE SEQUENCE [LARGE SCALE GENOMIC DNA]</scope>
    <source>
        <strain evidence="17 18">NBRC 12748</strain>
    </source>
</reference>
<dbReference type="Pfam" id="PF21089">
    <property type="entry name" value="PKS_DH_N"/>
    <property type="match status" value="3"/>
</dbReference>
<dbReference type="InterPro" id="IPR009081">
    <property type="entry name" value="PP-bd_ACP"/>
</dbReference>
<dbReference type="Pfam" id="PF14765">
    <property type="entry name" value="PS-DH"/>
    <property type="match status" value="3"/>
</dbReference>
<feature type="active site" description="Proton donor; for dehydratase activity" evidence="12">
    <location>
        <position position="3985"/>
    </location>
</feature>
<dbReference type="InterPro" id="IPR050091">
    <property type="entry name" value="PKS_NRPS_Biosynth_Enz"/>
</dbReference>
<feature type="region of interest" description="N-terminal hotdog fold" evidence="12">
    <location>
        <begin position="759"/>
        <end position="878"/>
    </location>
</feature>
<feature type="region of interest" description="N-terminal hotdog fold" evidence="12">
    <location>
        <begin position="3798"/>
        <end position="3912"/>
    </location>
</feature>
<keyword evidence="3" id="KW-0596">Phosphopantetheine</keyword>
<feature type="domain" description="Ketosynthase family 3 (KS3)" evidence="15">
    <location>
        <begin position="3185"/>
        <end position="3621"/>
    </location>
</feature>
<dbReference type="SMART" id="SM00826">
    <property type="entry name" value="PKS_DH"/>
    <property type="match status" value="3"/>
</dbReference>
<evidence type="ECO:0000256" key="3">
    <source>
        <dbReference type="ARBA" id="ARBA00022450"/>
    </source>
</evidence>
<keyword evidence="9" id="KW-0443">Lipid metabolism</keyword>
<dbReference type="InterPro" id="IPR049552">
    <property type="entry name" value="PKS_DH_N"/>
</dbReference>
<gene>
    <name evidence="17" type="ORF">SCA03_06750</name>
</gene>
<feature type="domain" description="Ketosynthase family 3 (KS3)" evidence="15">
    <location>
        <begin position="14"/>
        <end position="440"/>
    </location>
</feature>
<dbReference type="InterPro" id="IPR057326">
    <property type="entry name" value="KR_dom"/>
</dbReference>
<feature type="compositionally biased region" description="Low complexity" evidence="13">
    <location>
        <begin position="1475"/>
        <end position="1504"/>
    </location>
</feature>
<dbReference type="SUPFAM" id="SSF53335">
    <property type="entry name" value="S-adenosyl-L-methionine-dependent methyltransferases"/>
    <property type="match status" value="1"/>
</dbReference>
<feature type="compositionally biased region" description="Low complexity" evidence="13">
    <location>
        <begin position="3018"/>
        <end position="3035"/>
    </location>
</feature>
<evidence type="ECO:0000313" key="18">
    <source>
        <dbReference type="Proteomes" id="UP000319210"/>
    </source>
</evidence>
<dbReference type="InterPro" id="IPR029063">
    <property type="entry name" value="SAM-dependent_MTases_sf"/>
</dbReference>
<dbReference type="InterPro" id="IPR036291">
    <property type="entry name" value="NAD(P)-bd_dom_sf"/>
</dbReference>
<dbReference type="Pfam" id="PF16197">
    <property type="entry name" value="KAsynt_C_assoc"/>
    <property type="match status" value="1"/>
</dbReference>
<feature type="region of interest" description="Disordered" evidence="13">
    <location>
        <begin position="4916"/>
        <end position="4951"/>
    </location>
</feature>